<feature type="chain" id="PRO_5043451036" evidence="2">
    <location>
        <begin position="21"/>
        <end position="439"/>
    </location>
</feature>
<protein>
    <submittedName>
        <fullName evidence="3">Uncharacterized protein</fullName>
    </submittedName>
</protein>
<feature type="signal peptide" evidence="2">
    <location>
        <begin position="1"/>
        <end position="20"/>
    </location>
</feature>
<feature type="compositionally biased region" description="Polar residues" evidence="1">
    <location>
        <begin position="335"/>
        <end position="362"/>
    </location>
</feature>
<feature type="compositionally biased region" description="Polar residues" evidence="1">
    <location>
        <begin position="248"/>
        <end position="268"/>
    </location>
</feature>
<dbReference type="Proteomes" id="UP000827092">
    <property type="component" value="Unassembled WGS sequence"/>
</dbReference>
<dbReference type="EMBL" id="JAFNEN010000898">
    <property type="protein sequence ID" value="KAG8176297.1"/>
    <property type="molecule type" value="Genomic_DNA"/>
</dbReference>
<feature type="compositionally biased region" description="Polar residues" evidence="1">
    <location>
        <begin position="40"/>
        <end position="50"/>
    </location>
</feature>
<keyword evidence="4" id="KW-1185">Reference proteome</keyword>
<reference evidence="3 4" key="1">
    <citation type="journal article" date="2022" name="Nat. Ecol. Evol.">
        <title>A masculinizing supergene underlies an exaggerated male reproductive morph in a spider.</title>
        <authorList>
            <person name="Hendrickx F."/>
            <person name="De Corte Z."/>
            <person name="Sonet G."/>
            <person name="Van Belleghem S.M."/>
            <person name="Kostlbacher S."/>
            <person name="Vangestel C."/>
        </authorList>
    </citation>
    <scope>NUCLEOTIDE SEQUENCE [LARGE SCALE GENOMIC DNA]</scope>
    <source>
        <strain evidence="3">W744_W776</strain>
    </source>
</reference>
<comment type="caution">
    <text evidence="3">The sequence shown here is derived from an EMBL/GenBank/DDBJ whole genome shotgun (WGS) entry which is preliminary data.</text>
</comment>
<evidence type="ECO:0000256" key="1">
    <source>
        <dbReference type="SAM" id="MobiDB-lite"/>
    </source>
</evidence>
<organism evidence="3 4">
    <name type="scientific">Oedothorax gibbosus</name>
    <dbReference type="NCBI Taxonomy" id="931172"/>
    <lineage>
        <taxon>Eukaryota</taxon>
        <taxon>Metazoa</taxon>
        <taxon>Ecdysozoa</taxon>
        <taxon>Arthropoda</taxon>
        <taxon>Chelicerata</taxon>
        <taxon>Arachnida</taxon>
        <taxon>Araneae</taxon>
        <taxon>Araneomorphae</taxon>
        <taxon>Entelegynae</taxon>
        <taxon>Araneoidea</taxon>
        <taxon>Linyphiidae</taxon>
        <taxon>Erigoninae</taxon>
        <taxon>Oedothorax</taxon>
    </lineage>
</organism>
<evidence type="ECO:0000256" key="2">
    <source>
        <dbReference type="SAM" id="SignalP"/>
    </source>
</evidence>
<evidence type="ECO:0000313" key="3">
    <source>
        <dbReference type="EMBL" id="KAG8176297.1"/>
    </source>
</evidence>
<gene>
    <name evidence="3" type="ORF">JTE90_011281</name>
</gene>
<feature type="compositionally biased region" description="Polar residues" evidence="1">
    <location>
        <begin position="22"/>
        <end position="31"/>
    </location>
</feature>
<feature type="region of interest" description="Disordered" evidence="1">
    <location>
        <begin position="22"/>
        <end position="50"/>
    </location>
</feature>
<keyword evidence="2" id="KW-0732">Signal</keyword>
<proteinExistence type="predicted"/>
<accession>A0AAV6TXU8</accession>
<name>A0AAV6TXU8_9ARAC</name>
<feature type="region of interest" description="Disordered" evidence="1">
    <location>
        <begin position="219"/>
        <end position="272"/>
    </location>
</feature>
<feature type="region of interest" description="Disordered" evidence="1">
    <location>
        <begin position="378"/>
        <end position="401"/>
    </location>
</feature>
<dbReference type="AlphaFoldDB" id="A0AAV6TXU8"/>
<feature type="region of interest" description="Disordered" evidence="1">
    <location>
        <begin position="332"/>
        <end position="362"/>
    </location>
</feature>
<evidence type="ECO:0000313" key="4">
    <source>
        <dbReference type="Proteomes" id="UP000827092"/>
    </source>
</evidence>
<sequence>MSKITILILSIIILVKIATSNPTNKSVSSSLPDHKRSTNENESFPVNSLSNTDLKANTATENGTLSALIVKNSVERHVKRAGHGHKSKKEQSLAWRNYYDQDTNKVQNWNYGNRGYQAQYSPQKQNWKNTGTAQQVAQPKGYSHMYYGADTISKPAANQISSGGMSQQVAQPKGTSHLYYGADTISKPAADQISSGGYKNKQKTPWEAYSSYYSPQAKSYQTGSHRNKGYGWTQNKQPSVNYGKYSPQAEQISKGPAQSYQPPANNAQKWGYKGPAYQSNVLPKKQENSHYYAANQKSKAPVPVASQGSSYHQPKSYSHLYYGADSISKPAADQVSFSGNHNKNPNSRVKPHQQWQSNNAGFGNPLYSQYTGKHTLGHSNYYNSHRKRRLDEKRAVSTTADYPSSTPSFIMEFFHEHIIGTASSTATSVSDNDLQMSDK</sequence>